<reference evidence="3 4" key="1">
    <citation type="submission" date="2020-08" db="EMBL/GenBank/DDBJ databases">
        <title>Paraeoetvoesia sp. YC-7-48 draft genome sequence.</title>
        <authorList>
            <person name="Yao L."/>
        </authorList>
    </citation>
    <scope>NUCLEOTIDE SEQUENCE [LARGE SCALE GENOMIC DNA]</scope>
    <source>
        <strain evidence="4">YC-7-48</strain>
    </source>
</reference>
<gene>
    <name evidence="3" type="ORF">GTU67_00520</name>
</gene>
<comment type="caution">
    <text evidence="3">The sequence shown here is derived from an EMBL/GenBank/DDBJ whole genome shotgun (WGS) entry which is preliminary data.</text>
</comment>
<sequence length="67" mass="6884">MGVLNGIVTLIALVTFLGIVFWAFSKGRAKANQEAAMLPFALPDEAATAGNGSTLPSGRQPQGGSHE</sequence>
<feature type="transmembrane region" description="Helical" evidence="2">
    <location>
        <begin position="6"/>
        <end position="24"/>
    </location>
</feature>
<evidence type="ECO:0000256" key="1">
    <source>
        <dbReference type="SAM" id="MobiDB-lite"/>
    </source>
</evidence>
<name>A0A842HJF3_9BURK</name>
<evidence type="ECO:0000313" key="4">
    <source>
        <dbReference type="Proteomes" id="UP000545386"/>
    </source>
</evidence>
<evidence type="ECO:0000256" key="2">
    <source>
        <dbReference type="SAM" id="Phobius"/>
    </source>
</evidence>
<dbReference type="InterPro" id="IPR008621">
    <property type="entry name" value="Cbb3-typ_cyt_oxidase_comp"/>
</dbReference>
<feature type="region of interest" description="Disordered" evidence="1">
    <location>
        <begin position="48"/>
        <end position="67"/>
    </location>
</feature>
<keyword evidence="2" id="KW-0812">Transmembrane</keyword>
<protein>
    <submittedName>
        <fullName evidence="3">CcoQ/FixQ family Cbb3-type cytochrome c oxidase assembly chaperone</fullName>
    </submittedName>
</protein>
<keyword evidence="2" id="KW-0472">Membrane</keyword>
<dbReference type="Proteomes" id="UP000545386">
    <property type="component" value="Unassembled WGS sequence"/>
</dbReference>
<dbReference type="EMBL" id="JACJUU010000001">
    <property type="protein sequence ID" value="MBC2768396.1"/>
    <property type="molecule type" value="Genomic_DNA"/>
</dbReference>
<dbReference type="CDD" id="cd01324">
    <property type="entry name" value="cbb3_Oxidase_CcoQ"/>
    <property type="match status" value="1"/>
</dbReference>
<dbReference type="RefSeq" id="WP_185778246.1">
    <property type="nucleotide sequence ID" value="NZ_JACJUU010000001.1"/>
</dbReference>
<feature type="compositionally biased region" description="Polar residues" evidence="1">
    <location>
        <begin position="50"/>
        <end position="67"/>
    </location>
</feature>
<dbReference type="AlphaFoldDB" id="A0A842HJF3"/>
<evidence type="ECO:0000313" key="3">
    <source>
        <dbReference type="EMBL" id="MBC2768396.1"/>
    </source>
</evidence>
<organism evidence="3 4">
    <name type="scientific">Pusillimonas minor</name>
    <dbReference type="NCBI Taxonomy" id="2697024"/>
    <lineage>
        <taxon>Bacteria</taxon>
        <taxon>Pseudomonadati</taxon>
        <taxon>Pseudomonadota</taxon>
        <taxon>Betaproteobacteria</taxon>
        <taxon>Burkholderiales</taxon>
        <taxon>Alcaligenaceae</taxon>
        <taxon>Pusillimonas</taxon>
    </lineage>
</organism>
<proteinExistence type="predicted"/>
<accession>A0A842HJF3</accession>
<keyword evidence="2" id="KW-1133">Transmembrane helix</keyword>
<keyword evidence="4" id="KW-1185">Reference proteome</keyword>